<sequence length="61" mass="6509">LKLATKRSLQQTNISQASGYGADEGTSSILGVLDDDDDDDDDGEERDGDDDDDEDDDGEEG</sequence>
<comment type="caution">
    <text evidence="2">The sequence shown here is derived from an EMBL/GenBank/DDBJ whole genome shotgun (WGS) entry which is preliminary data.</text>
</comment>
<dbReference type="EMBL" id="BKCJ011852352">
    <property type="protein sequence ID" value="GFD58390.1"/>
    <property type="molecule type" value="Genomic_DNA"/>
</dbReference>
<evidence type="ECO:0000256" key="1">
    <source>
        <dbReference type="SAM" id="MobiDB-lite"/>
    </source>
</evidence>
<accession>A0A699XJ66</accession>
<dbReference type="AlphaFoldDB" id="A0A699XJ66"/>
<feature type="compositionally biased region" description="Acidic residues" evidence="1">
    <location>
        <begin position="33"/>
        <end position="61"/>
    </location>
</feature>
<gene>
    <name evidence="2" type="ORF">Tci_930359</name>
</gene>
<feature type="compositionally biased region" description="Polar residues" evidence="1">
    <location>
        <begin position="7"/>
        <end position="18"/>
    </location>
</feature>
<feature type="region of interest" description="Disordered" evidence="1">
    <location>
        <begin position="1"/>
        <end position="61"/>
    </location>
</feature>
<feature type="non-terminal residue" evidence="2">
    <location>
        <position position="1"/>
    </location>
</feature>
<name>A0A699XJ66_TANCI</name>
<reference evidence="2" key="1">
    <citation type="journal article" date="2019" name="Sci. Rep.">
        <title>Draft genome of Tanacetum cinerariifolium, the natural source of mosquito coil.</title>
        <authorList>
            <person name="Yamashiro T."/>
            <person name="Shiraishi A."/>
            <person name="Satake H."/>
            <person name="Nakayama K."/>
        </authorList>
    </citation>
    <scope>NUCLEOTIDE SEQUENCE</scope>
</reference>
<proteinExistence type="predicted"/>
<protein>
    <submittedName>
        <fullName evidence="2">Uncharacterized protein</fullName>
    </submittedName>
</protein>
<feature type="non-terminal residue" evidence="2">
    <location>
        <position position="61"/>
    </location>
</feature>
<evidence type="ECO:0000313" key="2">
    <source>
        <dbReference type="EMBL" id="GFD58390.1"/>
    </source>
</evidence>
<organism evidence="2">
    <name type="scientific">Tanacetum cinerariifolium</name>
    <name type="common">Dalmatian daisy</name>
    <name type="synonym">Chrysanthemum cinerariifolium</name>
    <dbReference type="NCBI Taxonomy" id="118510"/>
    <lineage>
        <taxon>Eukaryota</taxon>
        <taxon>Viridiplantae</taxon>
        <taxon>Streptophyta</taxon>
        <taxon>Embryophyta</taxon>
        <taxon>Tracheophyta</taxon>
        <taxon>Spermatophyta</taxon>
        <taxon>Magnoliopsida</taxon>
        <taxon>eudicotyledons</taxon>
        <taxon>Gunneridae</taxon>
        <taxon>Pentapetalae</taxon>
        <taxon>asterids</taxon>
        <taxon>campanulids</taxon>
        <taxon>Asterales</taxon>
        <taxon>Asteraceae</taxon>
        <taxon>Asteroideae</taxon>
        <taxon>Anthemideae</taxon>
        <taxon>Anthemidinae</taxon>
        <taxon>Tanacetum</taxon>
    </lineage>
</organism>